<keyword evidence="5 6" id="KW-0408">Iron</keyword>
<evidence type="ECO:0000256" key="8">
    <source>
        <dbReference type="SAM" id="SignalP"/>
    </source>
</evidence>
<proteinExistence type="predicted"/>
<reference evidence="10 11" key="1">
    <citation type="submission" date="2021-12" db="EMBL/GenBank/DDBJ databases">
        <title>Discovery of the Pendulisporaceae a myxobacterial family with distinct sporulation behavior and unique specialized metabolism.</title>
        <authorList>
            <person name="Garcia R."/>
            <person name="Popoff A."/>
            <person name="Bader C.D."/>
            <person name="Loehr J."/>
            <person name="Walesch S."/>
            <person name="Walt C."/>
            <person name="Boldt J."/>
            <person name="Bunk B."/>
            <person name="Haeckl F.J.F.P.J."/>
            <person name="Gunesch A.P."/>
            <person name="Birkelbach J."/>
            <person name="Nuebel U."/>
            <person name="Pietschmann T."/>
            <person name="Bach T."/>
            <person name="Mueller R."/>
        </authorList>
    </citation>
    <scope>NUCLEOTIDE SEQUENCE [LARGE SCALE GENOMIC DNA]</scope>
    <source>
        <strain evidence="10 11">MSr11954</strain>
    </source>
</reference>
<keyword evidence="8" id="KW-0732">Signal</keyword>
<evidence type="ECO:0000256" key="7">
    <source>
        <dbReference type="SAM" id="MobiDB-lite"/>
    </source>
</evidence>
<dbReference type="PANTHER" id="PTHR30600">
    <property type="entry name" value="CYTOCHROME C PEROXIDASE-RELATED"/>
    <property type="match status" value="1"/>
</dbReference>
<feature type="domain" description="Cytochrome c" evidence="9">
    <location>
        <begin position="235"/>
        <end position="387"/>
    </location>
</feature>
<sequence>MKRLLAPSVVTIAASASLAIAATAAMVAGCGDSSKASPDPPPGPGPDGGTSAFEWRLPVGFPTPKVPNDNPMTAEKVDLGRHLFYDTRLSGNGTFSCASCHEQGKAFTDGLARSKGSTGELHPRGSMSLTNVGYAKTLTWANDLMGTLEKQALVPMFGEAPIELGLAGHQAEMLEKLRKEPYYQTAFPRAFPGTDEPFATLRIVEALSAFQRTLISGRSPYDKWAFGGEKNALSDSAKRGRDLFFSETLECFHCHGGFNFSDSSTHTGGPSSEGQFHNTALYNLDGKGAYPADNRGLMDVSTNPADMGRFKAPTLRNIAVTAPYMHDGSIATLEEVLDHYAAGGRTIKTGPNAGDGSKSPLKSEFVIGFVISDEQKRDVIHFLESLTDNDFLTDPRFANPWTAGRTP</sequence>
<keyword evidence="11" id="KW-1185">Reference proteome</keyword>
<evidence type="ECO:0000313" key="10">
    <source>
        <dbReference type="EMBL" id="WXB12473.1"/>
    </source>
</evidence>
<dbReference type="Gene3D" id="1.10.760.10">
    <property type="entry name" value="Cytochrome c-like domain"/>
    <property type="match status" value="2"/>
</dbReference>
<evidence type="ECO:0000256" key="3">
    <source>
        <dbReference type="ARBA" id="ARBA00022723"/>
    </source>
</evidence>
<dbReference type="PROSITE" id="PS51257">
    <property type="entry name" value="PROKAR_LIPOPROTEIN"/>
    <property type="match status" value="1"/>
</dbReference>
<dbReference type="InterPro" id="IPR036909">
    <property type="entry name" value="Cyt_c-like_dom_sf"/>
</dbReference>
<dbReference type="RefSeq" id="WP_394822095.1">
    <property type="nucleotide sequence ID" value="NZ_CP089984.1"/>
</dbReference>
<gene>
    <name evidence="10" type="ORF">LZC94_32070</name>
</gene>
<accession>A0ABZ2LNJ8</accession>
<dbReference type="Proteomes" id="UP001370348">
    <property type="component" value="Chromosome"/>
</dbReference>
<comment type="subcellular location">
    <subcellularLocation>
        <location evidence="1">Cell envelope</location>
    </subcellularLocation>
</comment>
<dbReference type="NCBIfam" id="TIGR04039">
    <property type="entry name" value="MXAN_0977_Heme2"/>
    <property type="match status" value="1"/>
</dbReference>
<evidence type="ECO:0000313" key="11">
    <source>
        <dbReference type="Proteomes" id="UP001370348"/>
    </source>
</evidence>
<evidence type="ECO:0000259" key="9">
    <source>
        <dbReference type="PROSITE" id="PS51007"/>
    </source>
</evidence>
<feature type="signal peptide" evidence="8">
    <location>
        <begin position="1"/>
        <end position="21"/>
    </location>
</feature>
<evidence type="ECO:0000256" key="6">
    <source>
        <dbReference type="PROSITE-ProRule" id="PRU00433"/>
    </source>
</evidence>
<name>A0ABZ2LNJ8_9BACT</name>
<keyword evidence="2 6" id="KW-0349">Heme</keyword>
<dbReference type="SUPFAM" id="SSF46626">
    <property type="entry name" value="Cytochrome c"/>
    <property type="match status" value="2"/>
</dbReference>
<protein>
    <submittedName>
        <fullName evidence="10">Di-heme enzyme</fullName>
    </submittedName>
</protein>
<dbReference type="PROSITE" id="PS51007">
    <property type="entry name" value="CYTC"/>
    <property type="match status" value="1"/>
</dbReference>
<dbReference type="Pfam" id="PF03150">
    <property type="entry name" value="CCP_MauG"/>
    <property type="match status" value="1"/>
</dbReference>
<evidence type="ECO:0000256" key="1">
    <source>
        <dbReference type="ARBA" id="ARBA00004196"/>
    </source>
</evidence>
<evidence type="ECO:0000256" key="2">
    <source>
        <dbReference type="ARBA" id="ARBA00022617"/>
    </source>
</evidence>
<feature type="region of interest" description="Disordered" evidence="7">
    <location>
        <begin position="30"/>
        <end position="52"/>
    </location>
</feature>
<dbReference type="InterPro" id="IPR009056">
    <property type="entry name" value="Cyt_c-like_dom"/>
</dbReference>
<dbReference type="InterPro" id="IPR023929">
    <property type="entry name" value="MbnH-like"/>
</dbReference>
<dbReference type="Pfam" id="PF21419">
    <property type="entry name" value="RoxA-like_Cyt-c"/>
    <property type="match status" value="1"/>
</dbReference>
<dbReference type="PANTHER" id="PTHR30600:SF14">
    <property type="entry name" value="CYTOCHROME C PEROXIDASE"/>
    <property type="match status" value="1"/>
</dbReference>
<dbReference type="EMBL" id="CP089984">
    <property type="protein sequence ID" value="WXB12473.1"/>
    <property type="molecule type" value="Genomic_DNA"/>
</dbReference>
<evidence type="ECO:0000256" key="5">
    <source>
        <dbReference type="ARBA" id="ARBA00023004"/>
    </source>
</evidence>
<evidence type="ECO:0000256" key="4">
    <source>
        <dbReference type="ARBA" id="ARBA00023002"/>
    </source>
</evidence>
<dbReference type="InterPro" id="IPR051395">
    <property type="entry name" value="Cytochrome_c_Peroxidase/MauG"/>
</dbReference>
<organism evidence="10 11">
    <name type="scientific">Pendulispora albinea</name>
    <dbReference type="NCBI Taxonomy" id="2741071"/>
    <lineage>
        <taxon>Bacteria</taxon>
        <taxon>Pseudomonadati</taxon>
        <taxon>Myxococcota</taxon>
        <taxon>Myxococcia</taxon>
        <taxon>Myxococcales</taxon>
        <taxon>Sorangiineae</taxon>
        <taxon>Pendulisporaceae</taxon>
        <taxon>Pendulispora</taxon>
    </lineage>
</organism>
<keyword evidence="4" id="KW-0560">Oxidoreductase</keyword>
<keyword evidence="3 6" id="KW-0479">Metal-binding</keyword>
<dbReference type="InterPro" id="IPR004852">
    <property type="entry name" value="Di-haem_cyt_c_peroxidsae"/>
</dbReference>
<feature type="chain" id="PRO_5047117791" evidence="8">
    <location>
        <begin position="22"/>
        <end position="407"/>
    </location>
</feature>